<dbReference type="EMBL" id="CAMGYJ010000011">
    <property type="protein sequence ID" value="CAI0560368.1"/>
    <property type="molecule type" value="Genomic_DNA"/>
</dbReference>
<comment type="caution">
    <text evidence="2">The sequence shown here is derived from an EMBL/GenBank/DDBJ whole genome shotgun (WGS) entry which is preliminary data.</text>
</comment>
<feature type="compositionally biased region" description="Basic and acidic residues" evidence="1">
    <location>
        <begin position="48"/>
        <end position="58"/>
    </location>
</feature>
<proteinExistence type="predicted"/>
<reference evidence="2" key="1">
    <citation type="submission" date="2022-08" db="EMBL/GenBank/DDBJ databases">
        <authorList>
            <person name="Gutierrez-Valencia J."/>
        </authorList>
    </citation>
    <scope>NUCLEOTIDE SEQUENCE</scope>
</reference>
<evidence type="ECO:0000256" key="1">
    <source>
        <dbReference type="SAM" id="MobiDB-lite"/>
    </source>
</evidence>
<accession>A0AAV0RV26</accession>
<feature type="compositionally biased region" description="Basic and acidic residues" evidence="1">
    <location>
        <begin position="89"/>
        <end position="107"/>
    </location>
</feature>
<feature type="non-terminal residue" evidence="2">
    <location>
        <position position="1"/>
    </location>
</feature>
<dbReference type="Proteomes" id="UP001154282">
    <property type="component" value="Unassembled WGS sequence"/>
</dbReference>
<keyword evidence="3" id="KW-1185">Reference proteome</keyword>
<protein>
    <submittedName>
        <fullName evidence="2">Uncharacterized protein</fullName>
    </submittedName>
</protein>
<organism evidence="2 3">
    <name type="scientific">Linum tenue</name>
    <dbReference type="NCBI Taxonomy" id="586396"/>
    <lineage>
        <taxon>Eukaryota</taxon>
        <taxon>Viridiplantae</taxon>
        <taxon>Streptophyta</taxon>
        <taxon>Embryophyta</taxon>
        <taxon>Tracheophyta</taxon>
        <taxon>Spermatophyta</taxon>
        <taxon>Magnoliopsida</taxon>
        <taxon>eudicotyledons</taxon>
        <taxon>Gunneridae</taxon>
        <taxon>Pentapetalae</taxon>
        <taxon>rosids</taxon>
        <taxon>fabids</taxon>
        <taxon>Malpighiales</taxon>
        <taxon>Linaceae</taxon>
        <taxon>Linum</taxon>
    </lineage>
</organism>
<feature type="region of interest" description="Disordered" evidence="1">
    <location>
        <begin position="45"/>
        <end position="107"/>
    </location>
</feature>
<dbReference type="AlphaFoldDB" id="A0AAV0RV26"/>
<sequence>VGVLLLCRGSHHPFPANERHHHHRRRTQPVASFVVNFHSFTVTSFGDESTRRSKDDLRKKQKFYSPGTRYRNAQEVVEEELESIQSRSIQRESRIPEEDHVSTSEDV</sequence>
<gene>
    <name evidence="2" type="ORF">LITE_LOCUS49664</name>
</gene>
<name>A0AAV0RV26_9ROSI</name>
<evidence type="ECO:0000313" key="3">
    <source>
        <dbReference type="Proteomes" id="UP001154282"/>
    </source>
</evidence>
<evidence type="ECO:0000313" key="2">
    <source>
        <dbReference type="EMBL" id="CAI0560368.1"/>
    </source>
</evidence>